<evidence type="ECO:0000313" key="2">
    <source>
        <dbReference type="WBParaSite" id="nRc.2.0.1.t21417-RA"/>
    </source>
</evidence>
<evidence type="ECO:0000313" key="1">
    <source>
        <dbReference type="Proteomes" id="UP000887565"/>
    </source>
</evidence>
<dbReference type="WBParaSite" id="nRc.2.0.1.t21417-RA">
    <property type="protein sequence ID" value="nRc.2.0.1.t21417-RA"/>
    <property type="gene ID" value="nRc.2.0.1.g21417"/>
</dbReference>
<accession>A0A915J4M8</accession>
<dbReference type="Proteomes" id="UP000887565">
    <property type="component" value="Unplaced"/>
</dbReference>
<keyword evidence="1" id="KW-1185">Reference proteome</keyword>
<reference evidence="2" key="1">
    <citation type="submission" date="2022-11" db="UniProtKB">
        <authorList>
            <consortium name="WormBaseParasite"/>
        </authorList>
    </citation>
    <scope>IDENTIFICATION</scope>
</reference>
<sequence>MDKNRMPWRILGTLLRNHSELIDEILPQYHYTYTSRFPNSICVIKWEKGLKMQNFLGAWRRVNEYDINCFYLPRTRTNSIRICVN</sequence>
<protein>
    <submittedName>
        <fullName evidence="2">Uncharacterized protein</fullName>
    </submittedName>
</protein>
<name>A0A915J4M8_ROMCU</name>
<organism evidence="1 2">
    <name type="scientific">Romanomermis culicivorax</name>
    <name type="common">Nematode worm</name>
    <dbReference type="NCBI Taxonomy" id="13658"/>
    <lineage>
        <taxon>Eukaryota</taxon>
        <taxon>Metazoa</taxon>
        <taxon>Ecdysozoa</taxon>
        <taxon>Nematoda</taxon>
        <taxon>Enoplea</taxon>
        <taxon>Dorylaimia</taxon>
        <taxon>Mermithida</taxon>
        <taxon>Mermithoidea</taxon>
        <taxon>Mermithidae</taxon>
        <taxon>Romanomermis</taxon>
    </lineage>
</organism>
<proteinExistence type="predicted"/>
<dbReference type="AlphaFoldDB" id="A0A915J4M8"/>